<dbReference type="InterPro" id="IPR052341">
    <property type="entry name" value="LOG_family_nucleotidases"/>
</dbReference>
<dbReference type="PANTHER" id="PTHR43393">
    <property type="entry name" value="CYTOKININ RIBOSIDE 5'-MONOPHOSPHATE PHOSPHORIBOHYDROLASE"/>
    <property type="match status" value="1"/>
</dbReference>
<keyword evidence="4" id="KW-1185">Reference proteome</keyword>
<comment type="catalytic activity">
    <reaction evidence="1">
        <text>AMP + H2O = D-ribose 5-phosphate + adenine</text>
        <dbReference type="Rhea" id="RHEA:20129"/>
        <dbReference type="ChEBI" id="CHEBI:15377"/>
        <dbReference type="ChEBI" id="CHEBI:16708"/>
        <dbReference type="ChEBI" id="CHEBI:78346"/>
        <dbReference type="ChEBI" id="CHEBI:456215"/>
        <dbReference type="EC" id="3.2.2.4"/>
    </reaction>
</comment>
<dbReference type="Pfam" id="PF03641">
    <property type="entry name" value="Lysine_decarbox"/>
    <property type="match status" value="1"/>
</dbReference>
<name>A0A1H8KXC8_9FLAO</name>
<organism evidence="3 4">
    <name type="scientific">Flavobacterium sinopsychrotolerans</name>
    <dbReference type="NCBI Taxonomy" id="604089"/>
    <lineage>
        <taxon>Bacteria</taxon>
        <taxon>Pseudomonadati</taxon>
        <taxon>Bacteroidota</taxon>
        <taxon>Flavobacteriia</taxon>
        <taxon>Flavobacteriales</taxon>
        <taxon>Flavobacteriaceae</taxon>
        <taxon>Flavobacterium</taxon>
    </lineage>
</organism>
<dbReference type="GO" id="GO:0009691">
    <property type="term" value="P:cytokinin biosynthetic process"/>
    <property type="evidence" value="ECO:0007669"/>
    <property type="project" value="UniProtKB-UniRule"/>
</dbReference>
<gene>
    <name evidence="3" type="ORF">SAMN04487942_1406</name>
</gene>
<dbReference type="SUPFAM" id="SSF102405">
    <property type="entry name" value="MCP/YpsA-like"/>
    <property type="match status" value="1"/>
</dbReference>
<dbReference type="RefSeq" id="WP_317614708.1">
    <property type="nucleotide sequence ID" value="NZ_CBCSFM010000002.1"/>
</dbReference>
<dbReference type="Gene3D" id="3.40.50.450">
    <property type="match status" value="1"/>
</dbReference>
<evidence type="ECO:0000256" key="1">
    <source>
        <dbReference type="ARBA" id="ARBA00000274"/>
    </source>
</evidence>
<dbReference type="GO" id="GO:0005829">
    <property type="term" value="C:cytosol"/>
    <property type="evidence" value="ECO:0007669"/>
    <property type="project" value="TreeGrafter"/>
</dbReference>
<dbReference type="InterPro" id="IPR005269">
    <property type="entry name" value="LOG"/>
</dbReference>
<evidence type="ECO:0000313" key="3">
    <source>
        <dbReference type="EMBL" id="SEN97600.1"/>
    </source>
</evidence>
<accession>A0A1H8KXC8</accession>
<dbReference type="PANTHER" id="PTHR43393:SF3">
    <property type="entry name" value="LYSINE DECARBOXYLASE-LIKE PROTEIN"/>
    <property type="match status" value="1"/>
</dbReference>
<protein>
    <recommendedName>
        <fullName evidence="2">Cytokinin riboside 5'-monophosphate phosphoribohydrolase</fullName>
        <ecNumber evidence="2">3.2.2.n1</ecNumber>
    </recommendedName>
</protein>
<dbReference type="Proteomes" id="UP000198657">
    <property type="component" value="Unassembled WGS sequence"/>
</dbReference>
<dbReference type="EMBL" id="FODN01000002">
    <property type="protein sequence ID" value="SEN97600.1"/>
    <property type="molecule type" value="Genomic_DNA"/>
</dbReference>
<keyword evidence="2" id="KW-0203">Cytokinin biosynthesis</keyword>
<dbReference type="InterPro" id="IPR031100">
    <property type="entry name" value="LOG_fam"/>
</dbReference>
<dbReference type="EC" id="3.2.2.n1" evidence="2"/>
<reference evidence="4" key="1">
    <citation type="submission" date="2016-10" db="EMBL/GenBank/DDBJ databases">
        <authorList>
            <person name="Varghese N."/>
            <person name="Submissions S."/>
        </authorList>
    </citation>
    <scope>NUCLEOTIDE SEQUENCE [LARGE SCALE GENOMIC DNA]</scope>
    <source>
        <strain evidence="4">CGMCC 1.8704</strain>
    </source>
</reference>
<dbReference type="AlphaFoldDB" id="A0A1H8KXC8"/>
<proteinExistence type="inferred from homology"/>
<keyword evidence="2" id="KW-0378">Hydrolase</keyword>
<dbReference type="STRING" id="604089.SAMN04487942_1406"/>
<evidence type="ECO:0000256" key="2">
    <source>
        <dbReference type="RuleBase" id="RU363015"/>
    </source>
</evidence>
<dbReference type="NCBIfam" id="TIGR00730">
    <property type="entry name" value="Rossman fold protein, TIGR00730 family"/>
    <property type="match status" value="1"/>
</dbReference>
<evidence type="ECO:0000313" key="4">
    <source>
        <dbReference type="Proteomes" id="UP000198657"/>
    </source>
</evidence>
<dbReference type="GO" id="GO:0008714">
    <property type="term" value="F:AMP nucleosidase activity"/>
    <property type="evidence" value="ECO:0007669"/>
    <property type="project" value="UniProtKB-EC"/>
</dbReference>
<sequence length="259" mass="29656">MQTIIFPILVIIMEKPRQYRLSKSESLFVRGPLTRLKNLLFIFKVLYNFIRAFQKMHFIGPCVTVFGSARFGPETAHYKSAECIGAEIAKLGFTVMTGGGPGIMEAANKGAFEAGGYSVDTNIVLSVEQKPNPYLHKWIYIPYFFVRKVILIKYSYAFVVMPGGMGTLDELFEALTLIQNKIINNFPIVIFDTVYHKELCHHIQMMSDNESISSEDMKLLFVTDSVEDLIEHIKKHAIKKFGLKKQAYKPKWWLGEKKK</sequence>
<comment type="similarity">
    <text evidence="2">Belongs to the LOG family.</text>
</comment>